<evidence type="ECO:0000259" key="1">
    <source>
        <dbReference type="Pfam" id="PF00195"/>
    </source>
</evidence>
<reference evidence="2" key="2">
    <citation type="submission" date="2021-12" db="EMBL/GenBank/DDBJ databases">
        <title>Resequencing data analysis of finger millet.</title>
        <authorList>
            <person name="Hatakeyama M."/>
            <person name="Aluri S."/>
            <person name="Balachadran M.T."/>
            <person name="Sivarajan S.R."/>
            <person name="Poveda L."/>
            <person name="Shimizu-Inatsugi R."/>
            <person name="Schlapbach R."/>
            <person name="Sreeman S.M."/>
            <person name="Shimizu K.K."/>
        </authorList>
    </citation>
    <scope>NUCLEOTIDE SEQUENCE</scope>
</reference>
<dbReference type="PANTHER" id="PTHR11877">
    <property type="entry name" value="HYDROXYMETHYLGLUTARYL-COA SYNTHASE"/>
    <property type="match status" value="1"/>
</dbReference>
<evidence type="ECO:0000313" key="3">
    <source>
        <dbReference type="Proteomes" id="UP001054889"/>
    </source>
</evidence>
<dbReference type="GO" id="GO:0030639">
    <property type="term" value="P:polyketide biosynthetic process"/>
    <property type="evidence" value="ECO:0007669"/>
    <property type="project" value="TreeGrafter"/>
</dbReference>
<dbReference type="EMBL" id="BQKI01000011">
    <property type="protein sequence ID" value="GJN04714.1"/>
    <property type="molecule type" value="Genomic_DNA"/>
</dbReference>
<dbReference type="Pfam" id="PF00195">
    <property type="entry name" value="Chal_sti_synt_N"/>
    <property type="match status" value="1"/>
</dbReference>
<dbReference type="GO" id="GO:0016747">
    <property type="term" value="F:acyltransferase activity, transferring groups other than amino-acyl groups"/>
    <property type="evidence" value="ECO:0007669"/>
    <property type="project" value="InterPro"/>
</dbReference>
<accession>A0AAV5D369</accession>
<dbReference type="AlphaFoldDB" id="A0AAV5D369"/>
<organism evidence="2 3">
    <name type="scientific">Eleusine coracana subsp. coracana</name>
    <dbReference type="NCBI Taxonomy" id="191504"/>
    <lineage>
        <taxon>Eukaryota</taxon>
        <taxon>Viridiplantae</taxon>
        <taxon>Streptophyta</taxon>
        <taxon>Embryophyta</taxon>
        <taxon>Tracheophyta</taxon>
        <taxon>Spermatophyta</taxon>
        <taxon>Magnoliopsida</taxon>
        <taxon>Liliopsida</taxon>
        <taxon>Poales</taxon>
        <taxon>Poaceae</taxon>
        <taxon>PACMAD clade</taxon>
        <taxon>Chloridoideae</taxon>
        <taxon>Cynodonteae</taxon>
        <taxon>Eleusininae</taxon>
        <taxon>Eleusine</taxon>
    </lineage>
</organism>
<feature type="domain" description="Chalcone/stilbene synthase N-terminal" evidence="1">
    <location>
        <begin position="76"/>
        <end position="198"/>
    </location>
</feature>
<dbReference type="InterPro" id="IPR011141">
    <property type="entry name" value="Polyketide_synthase_type-III"/>
</dbReference>
<name>A0AAV5D369_ELECO</name>
<reference evidence="2" key="1">
    <citation type="journal article" date="2018" name="DNA Res.">
        <title>Multiple hybrid de novo genome assembly of finger millet, an orphan allotetraploid crop.</title>
        <authorList>
            <person name="Hatakeyama M."/>
            <person name="Aluri S."/>
            <person name="Balachadran M.T."/>
            <person name="Sivarajan S.R."/>
            <person name="Patrignani A."/>
            <person name="Gruter S."/>
            <person name="Poveda L."/>
            <person name="Shimizu-Inatsugi R."/>
            <person name="Baeten J."/>
            <person name="Francoijs K.J."/>
            <person name="Nataraja K.N."/>
            <person name="Reddy Y.A.N."/>
            <person name="Phadnis S."/>
            <person name="Ravikumar R.L."/>
            <person name="Schlapbach R."/>
            <person name="Sreeman S.M."/>
            <person name="Shimizu K.K."/>
        </authorList>
    </citation>
    <scope>NUCLEOTIDE SEQUENCE</scope>
</reference>
<protein>
    <recommendedName>
        <fullName evidence="1">Chalcone/stilbene synthase N-terminal domain-containing protein</fullName>
    </recommendedName>
</protein>
<comment type="caution">
    <text evidence="2">The sequence shown here is derived from an EMBL/GenBank/DDBJ whole genome shotgun (WGS) entry which is preliminary data.</text>
</comment>
<dbReference type="Proteomes" id="UP001054889">
    <property type="component" value="Unassembled WGS sequence"/>
</dbReference>
<sequence>MVTLSSFTVNIPGLTNSAIASWQPTVDDHIAMGTSRPVTVPEGVRRGQPANGTSAVQALGTANCVRQDEYADWYFRRYFHHKEETIAAHPEFLGRALPSLRTRLGITTAAVPELAAAAARKAIAEWGRSAADITHLVVSTSSGVSSPGADVRLAALLGLHSSVQRTMLYLHDCSAGSVALRLAKDIAKNNLSARVLVV</sequence>
<dbReference type="Gene3D" id="3.40.47.10">
    <property type="match status" value="1"/>
</dbReference>
<dbReference type="SUPFAM" id="SSF53901">
    <property type="entry name" value="Thiolase-like"/>
    <property type="match status" value="1"/>
</dbReference>
<gene>
    <name evidence="2" type="primary">ga22284</name>
    <name evidence="2" type="ORF">PR202_ga22284</name>
</gene>
<dbReference type="PANTHER" id="PTHR11877:SF47">
    <property type="entry name" value="OS11G0529900 PROTEIN"/>
    <property type="match status" value="1"/>
</dbReference>
<dbReference type="InterPro" id="IPR001099">
    <property type="entry name" value="Chalcone/stilbene_synt_N"/>
</dbReference>
<proteinExistence type="predicted"/>
<evidence type="ECO:0000313" key="2">
    <source>
        <dbReference type="EMBL" id="GJN04714.1"/>
    </source>
</evidence>
<dbReference type="InterPro" id="IPR016039">
    <property type="entry name" value="Thiolase-like"/>
</dbReference>
<keyword evidence="3" id="KW-1185">Reference proteome</keyword>